<accession>A0AAW0TWC3</accession>
<sequence length="74" mass="7949">MTCKPGVVMAGIGVLGSVVGWWASWTFLDVLPMSWVCGCTGVFIKCCLMVLTCSKYELVARGLCSICSWDSAGY</sequence>
<comment type="caution">
    <text evidence="2">The sequence shown here is derived from an EMBL/GenBank/DDBJ whole genome shotgun (WGS) entry which is preliminary data.</text>
</comment>
<evidence type="ECO:0000256" key="1">
    <source>
        <dbReference type="SAM" id="Phobius"/>
    </source>
</evidence>
<name>A0AAW0TWC3_SCYPA</name>
<keyword evidence="1" id="KW-1133">Transmembrane helix</keyword>
<keyword evidence="1" id="KW-0472">Membrane</keyword>
<organism evidence="2 3">
    <name type="scientific">Scylla paramamosain</name>
    <name type="common">Mud crab</name>
    <dbReference type="NCBI Taxonomy" id="85552"/>
    <lineage>
        <taxon>Eukaryota</taxon>
        <taxon>Metazoa</taxon>
        <taxon>Ecdysozoa</taxon>
        <taxon>Arthropoda</taxon>
        <taxon>Crustacea</taxon>
        <taxon>Multicrustacea</taxon>
        <taxon>Malacostraca</taxon>
        <taxon>Eumalacostraca</taxon>
        <taxon>Eucarida</taxon>
        <taxon>Decapoda</taxon>
        <taxon>Pleocyemata</taxon>
        <taxon>Brachyura</taxon>
        <taxon>Eubrachyura</taxon>
        <taxon>Portunoidea</taxon>
        <taxon>Portunidae</taxon>
        <taxon>Portuninae</taxon>
        <taxon>Scylla</taxon>
    </lineage>
</organism>
<proteinExistence type="predicted"/>
<evidence type="ECO:0000313" key="2">
    <source>
        <dbReference type="EMBL" id="KAK8392024.1"/>
    </source>
</evidence>
<feature type="transmembrane region" description="Helical" evidence="1">
    <location>
        <begin position="33"/>
        <end position="51"/>
    </location>
</feature>
<dbReference type="EMBL" id="JARAKH010000023">
    <property type="protein sequence ID" value="KAK8392024.1"/>
    <property type="molecule type" value="Genomic_DNA"/>
</dbReference>
<reference evidence="2 3" key="1">
    <citation type="submission" date="2023-03" db="EMBL/GenBank/DDBJ databases">
        <title>High-quality genome of Scylla paramamosain provides insights in environmental adaptation.</title>
        <authorList>
            <person name="Zhang L."/>
        </authorList>
    </citation>
    <scope>NUCLEOTIDE SEQUENCE [LARGE SCALE GENOMIC DNA]</scope>
    <source>
        <strain evidence="2">LZ_2023a</strain>
        <tissue evidence="2">Muscle</tissue>
    </source>
</reference>
<evidence type="ECO:0000313" key="3">
    <source>
        <dbReference type="Proteomes" id="UP001487740"/>
    </source>
</evidence>
<feature type="transmembrane region" description="Helical" evidence="1">
    <location>
        <begin position="7"/>
        <end position="27"/>
    </location>
</feature>
<dbReference type="AlphaFoldDB" id="A0AAW0TWC3"/>
<dbReference type="Proteomes" id="UP001487740">
    <property type="component" value="Unassembled WGS sequence"/>
</dbReference>
<keyword evidence="1" id="KW-0812">Transmembrane</keyword>
<protein>
    <submittedName>
        <fullName evidence="2">Uncharacterized protein</fullName>
    </submittedName>
</protein>
<gene>
    <name evidence="2" type="ORF">O3P69_017563</name>
</gene>
<keyword evidence="3" id="KW-1185">Reference proteome</keyword>